<organism evidence="3 4">
    <name type="scientific">Plectus sambesii</name>
    <dbReference type="NCBI Taxonomy" id="2011161"/>
    <lineage>
        <taxon>Eukaryota</taxon>
        <taxon>Metazoa</taxon>
        <taxon>Ecdysozoa</taxon>
        <taxon>Nematoda</taxon>
        <taxon>Chromadorea</taxon>
        <taxon>Plectida</taxon>
        <taxon>Plectina</taxon>
        <taxon>Plectoidea</taxon>
        <taxon>Plectidae</taxon>
        <taxon>Plectus</taxon>
    </lineage>
</organism>
<reference evidence="4" key="1">
    <citation type="submission" date="2022-11" db="UniProtKB">
        <authorList>
            <consortium name="WormBaseParasite"/>
        </authorList>
    </citation>
    <scope>IDENTIFICATION</scope>
</reference>
<protein>
    <submittedName>
        <fullName evidence="4">Transmembrane and TPR repeat-containing protein 3</fullName>
    </submittedName>
</protein>
<evidence type="ECO:0000313" key="3">
    <source>
        <dbReference type="Proteomes" id="UP000887566"/>
    </source>
</evidence>
<keyword evidence="2" id="KW-0802">TPR repeat</keyword>
<dbReference type="GO" id="GO:0030968">
    <property type="term" value="P:endoplasmic reticulum unfolded protein response"/>
    <property type="evidence" value="ECO:0007669"/>
    <property type="project" value="TreeGrafter"/>
</dbReference>
<dbReference type="PANTHER" id="PTHR44227">
    <property type="match status" value="1"/>
</dbReference>
<name>A0A914WPA4_9BILA</name>
<dbReference type="GO" id="GO:0000030">
    <property type="term" value="F:mannosyltransferase activity"/>
    <property type="evidence" value="ECO:0007669"/>
    <property type="project" value="TreeGrafter"/>
</dbReference>
<proteinExistence type="predicted"/>
<dbReference type="GO" id="GO:0005783">
    <property type="term" value="C:endoplasmic reticulum"/>
    <property type="evidence" value="ECO:0007669"/>
    <property type="project" value="TreeGrafter"/>
</dbReference>
<evidence type="ECO:0000313" key="4">
    <source>
        <dbReference type="WBParaSite" id="PSAMB.scaffold490size49554.g6603.t1"/>
    </source>
</evidence>
<sequence length="103" mass="11572">MKRRHRSFDDAAALDTVPLRSSYWSLGGSYGQHLLLVSMALLCFGPSFDGDFVFDDSEAIVNNADVRGSSDLLQLLTNDFWGNPIRSVDSHKSYRPLTVLTYR</sequence>
<dbReference type="GO" id="GO:0035269">
    <property type="term" value="P:protein O-linked glycosylation via mannose"/>
    <property type="evidence" value="ECO:0007669"/>
    <property type="project" value="TreeGrafter"/>
</dbReference>
<dbReference type="WBParaSite" id="PSAMB.scaffold490size49554.g6603.t1">
    <property type="protein sequence ID" value="PSAMB.scaffold490size49554.g6603.t1"/>
    <property type="gene ID" value="PSAMB.scaffold490size49554.g6603"/>
</dbReference>
<dbReference type="PANTHER" id="PTHR44227:SF3">
    <property type="entry name" value="PROTEIN O-MANNOSYL-TRANSFERASE TMTC4"/>
    <property type="match status" value="1"/>
</dbReference>
<evidence type="ECO:0000256" key="2">
    <source>
        <dbReference type="ARBA" id="ARBA00022803"/>
    </source>
</evidence>
<keyword evidence="3" id="KW-1185">Reference proteome</keyword>
<evidence type="ECO:0000256" key="1">
    <source>
        <dbReference type="ARBA" id="ARBA00022737"/>
    </source>
</evidence>
<dbReference type="Proteomes" id="UP000887566">
    <property type="component" value="Unplaced"/>
</dbReference>
<keyword evidence="1" id="KW-0677">Repeat</keyword>
<dbReference type="AlphaFoldDB" id="A0A914WPA4"/>
<accession>A0A914WPA4</accession>
<dbReference type="InterPro" id="IPR052346">
    <property type="entry name" value="O-mannosyl-transferase_TMTC"/>
</dbReference>